<organism evidence="1 2">
    <name type="scientific">Peronosclerospora sorghi</name>
    <dbReference type="NCBI Taxonomy" id="230839"/>
    <lineage>
        <taxon>Eukaryota</taxon>
        <taxon>Sar</taxon>
        <taxon>Stramenopiles</taxon>
        <taxon>Oomycota</taxon>
        <taxon>Peronosporomycetes</taxon>
        <taxon>Peronosporales</taxon>
        <taxon>Peronosporaceae</taxon>
        <taxon>Peronosclerospora</taxon>
    </lineage>
</organism>
<sequence>MLKLLKAGSQFHRPTRLRLKRTFLGPSVIFHCAVKYSLPPLEPKLSLNTYLKTMPNCPKDALSSATPSSSVESVAPPRVLGHKRRRSVSSRHSTKDCASESCCTTSGESSGDESEGSTFDEVVEDEDVAAKRRRRADLNKLKKSVRRMEAQVVDATAQLKDLAELVAHVVARRQQQHV</sequence>
<name>A0ACC0VQY6_9STRA</name>
<accession>A0ACC0VQY6</accession>
<proteinExistence type="predicted"/>
<reference evidence="1 2" key="1">
    <citation type="journal article" date="2022" name="bioRxiv">
        <title>The genome of the oomycete Peronosclerospora sorghi, a cosmopolitan pathogen of maize and sorghum, is inflated with dispersed pseudogenes.</title>
        <authorList>
            <person name="Fletcher K."/>
            <person name="Martin F."/>
            <person name="Isakeit T."/>
            <person name="Cavanaugh K."/>
            <person name="Magill C."/>
            <person name="Michelmore R."/>
        </authorList>
    </citation>
    <scope>NUCLEOTIDE SEQUENCE [LARGE SCALE GENOMIC DNA]</scope>
    <source>
        <strain evidence="1">P6</strain>
    </source>
</reference>
<evidence type="ECO:0000313" key="1">
    <source>
        <dbReference type="EMBL" id="KAI9908889.1"/>
    </source>
</evidence>
<dbReference type="Proteomes" id="UP001163321">
    <property type="component" value="Chromosome 7"/>
</dbReference>
<comment type="caution">
    <text evidence="1">The sequence shown here is derived from an EMBL/GenBank/DDBJ whole genome shotgun (WGS) entry which is preliminary data.</text>
</comment>
<protein>
    <submittedName>
        <fullName evidence="1">Uncharacterized protein</fullName>
    </submittedName>
</protein>
<evidence type="ECO:0000313" key="2">
    <source>
        <dbReference type="Proteomes" id="UP001163321"/>
    </source>
</evidence>
<keyword evidence="2" id="KW-1185">Reference proteome</keyword>
<dbReference type="EMBL" id="CM047586">
    <property type="protein sequence ID" value="KAI9908889.1"/>
    <property type="molecule type" value="Genomic_DNA"/>
</dbReference>
<gene>
    <name evidence="1" type="ORF">PsorP6_014556</name>
</gene>